<dbReference type="Gene3D" id="1.20.1280.290">
    <property type="match status" value="2"/>
</dbReference>
<gene>
    <name evidence="8" type="ORF">E4U60_006191</name>
</gene>
<dbReference type="InterPro" id="IPR051415">
    <property type="entry name" value="LAAT-1"/>
</dbReference>
<organism evidence="8 9">
    <name type="scientific">Claviceps pazoutovae</name>
    <dbReference type="NCBI Taxonomy" id="1649127"/>
    <lineage>
        <taxon>Eukaryota</taxon>
        <taxon>Fungi</taxon>
        <taxon>Dikarya</taxon>
        <taxon>Ascomycota</taxon>
        <taxon>Pezizomycotina</taxon>
        <taxon>Sordariomycetes</taxon>
        <taxon>Hypocreomycetidae</taxon>
        <taxon>Hypocreales</taxon>
        <taxon>Clavicipitaceae</taxon>
        <taxon>Claviceps</taxon>
    </lineage>
</organism>
<comment type="caution">
    <text evidence="8">The sequence shown here is derived from an EMBL/GenBank/DDBJ whole genome shotgun (WGS) entry which is preliminary data.</text>
</comment>
<proteinExistence type="inferred from homology"/>
<keyword evidence="3 7" id="KW-1133">Transmembrane helix</keyword>
<evidence type="ECO:0000256" key="4">
    <source>
        <dbReference type="ARBA" id="ARBA00023136"/>
    </source>
</evidence>
<dbReference type="PANTHER" id="PTHR16201">
    <property type="entry name" value="SEVEN TRANSMEMBRANE PROTEIN 1-RELATED"/>
    <property type="match status" value="1"/>
</dbReference>
<dbReference type="GO" id="GO:0034486">
    <property type="term" value="P:vacuolar transmembrane transport"/>
    <property type="evidence" value="ECO:0007669"/>
    <property type="project" value="UniProtKB-ARBA"/>
</dbReference>
<evidence type="ECO:0000256" key="5">
    <source>
        <dbReference type="ARBA" id="ARBA00038039"/>
    </source>
</evidence>
<dbReference type="Pfam" id="PF04193">
    <property type="entry name" value="PQ-loop"/>
    <property type="match status" value="2"/>
</dbReference>
<reference evidence="8 9" key="1">
    <citation type="journal article" date="2020" name="bioRxiv">
        <title>Whole genome comparisons of ergot fungi reveals the divergence and evolution of species within the genus Claviceps are the result of varying mechanisms driving genome evolution and host range expansion.</title>
        <authorList>
            <person name="Wyka S.A."/>
            <person name="Mondo S.J."/>
            <person name="Liu M."/>
            <person name="Dettman J."/>
            <person name="Nalam V."/>
            <person name="Broders K.D."/>
        </authorList>
    </citation>
    <scope>NUCLEOTIDE SEQUENCE [LARGE SCALE GENOMIC DNA]</scope>
    <source>
        <strain evidence="8 9">CCC 1485</strain>
    </source>
</reference>
<evidence type="ECO:0000313" key="9">
    <source>
        <dbReference type="Proteomes" id="UP000706124"/>
    </source>
</evidence>
<sequence length="325" mass="35710">MDSFAPAAVTVMSHSLKQALSGIFGSISLTAWLCVLLPQLVANYKAESSDGLSMAFLIVWLLGDVCNLVGALLTKLAPSAIALAAYFCFLDTVLIAQTSYYKAKAASRRASSERESLIDADETCERSRLLGRRRSSADIPGSLIRHEIHRESALEPIRKVVAGEDETRERHPWLNNMLGLMAVYIVGFLGWFVSYKAGAWNGDEGYPEDGTNVPVHVGESDVKAKVGLALGYVSAILYLCARIPQILKNYREKSCEGLSLLFFMLSLTGNLTYGLSLLAYSQQKEYLITAVPWLLGSLGTMVEDSTIFVQFRIYGDNARLPTFDQ</sequence>
<dbReference type="GO" id="GO:0015174">
    <property type="term" value="F:basic amino acid transmembrane transporter activity"/>
    <property type="evidence" value="ECO:0007669"/>
    <property type="project" value="UniProtKB-ARBA"/>
</dbReference>
<dbReference type="AlphaFoldDB" id="A0A9P7MGN3"/>
<evidence type="ECO:0008006" key="10">
    <source>
        <dbReference type="Google" id="ProtNLM"/>
    </source>
</evidence>
<evidence type="ECO:0000256" key="7">
    <source>
        <dbReference type="SAM" id="Phobius"/>
    </source>
</evidence>
<feature type="transmembrane region" description="Helical" evidence="7">
    <location>
        <begin position="173"/>
        <end position="193"/>
    </location>
</feature>
<name>A0A9P7MGN3_9HYPO</name>
<comment type="catalytic activity">
    <reaction evidence="6">
        <text>L-histidine(out) + L-arginine(in) = L-histidine(in) + L-arginine(out)</text>
        <dbReference type="Rhea" id="RHEA:71063"/>
        <dbReference type="ChEBI" id="CHEBI:32682"/>
        <dbReference type="ChEBI" id="CHEBI:57595"/>
    </reaction>
</comment>
<evidence type="ECO:0000256" key="3">
    <source>
        <dbReference type="ARBA" id="ARBA00022989"/>
    </source>
</evidence>
<dbReference type="GO" id="GO:0098852">
    <property type="term" value="C:lytic vacuole membrane"/>
    <property type="evidence" value="ECO:0007669"/>
    <property type="project" value="UniProtKB-ARBA"/>
</dbReference>
<dbReference type="OrthoDB" id="8048523at2759"/>
<dbReference type="InterPro" id="IPR006603">
    <property type="entry name" value="PQ-loop_rpt"/>
</dbReference>
<protein>
    <recommendedName>
        <fullName evidence="10">Vacuolar membrane PQ loop repeat protein</fullName>
    </recommendedName>
</protein>
<dbReference type="FunFam" id="1.20.1280.290:FF:000009">
    <property type="entry name" value="PQ loop repeat family protein"/>
    <property type="match status" value="1"/>
</dbReference>
<keyword evidence="2 7" id="KW-0812">Transmembrane</keyword>
<dbReference type="EMBL" id="SRPO01000059">
    <property type="protein sequence ID" value="KAG5944174.1"/>
    <property type="molecule type" value="Genomic_DNA"/>
</dbReference>
<comment type="similarity">
    <text evidence="5">Belongs to the laat-1 family.</text>
</comment>
<evidence type="ECO:0000256" key="2">
    <source>
        <dbReference type="ARBA" id="ARBA00022692"/>
    </source>
</evidence>
<comment type="subcellular location">
    <subcellularLocation>
        <location evidence="1">Membrane</location>
        <topology evidence="1">Multi-pass membrane protein</topology>
    </subcellularLocation>
</comment>
<dbReference type="PANTHER" id="PTHR16201:SF44">
    <property type="entry name" value="SEVEN TRANSMEMBRANE PROTEIN 1"/>
    <property type="match status" value="1"/>
</dbReference>
<dbReference type="FunFam" id="1.20.1280.290:FF:000012">
    <property type="entry name" value="Vacuolar membrane PQ loop repeat protein"/>
    <property type="match status" value="1"/>
</dbReference>
<evidence type="ECO:0000313" key="8">
    <source>
        <dbReference type="EMBL" id="KAG5944174.1"/>
    </source>
</evidence>
<evidence type="ECO:0000256" key="6">
    <source>
        <dbReference type="ARBA" id="ARBA00050768"/>
    </source>
</evidence>
<dbReference type="SMART" id="SM00679">
    <property type="entry name" value="CTNS"/>
    <property type="match status" value="2"/>
</dbReference>
<accession>A0A9P7MGN3</accession>
<keyword evidence="4 7" id="KW-0472">Membrane</keyword>
<evidence type="ECO:0000256" key="1">
    <source>
        <dbReference type="ARBA" id="ARBA00004141"/>
    </source>
</evidence>
<keyword evidence="9" id="KW-1185">Reference proteome</keyword>
<feature type="transmembrane region" description="Helical" evidence="7">
    <location>
        <begin position="80"/>
        <end position="101"/>
    </location>
</feature>
<feature type="transmembrane region" description="Helical" evidence="7">
    <location>
        <begin position="222"/>
        <end position="240"/>
    </location>
</feature>
<feature type="transmembrane region" description="Helical" evidence="7">
    <location>
        <begin position="54"/>
        <end position="74"/>
    </location>
</feature>
<feature type="transmembrane region" description="Helical" evidence="7">
    <location>
        <begin position="20"/>
        <end position="42"/>
    </location>
</feature>
<dbReference type="Proteomes" id="UP000706124">
    <property type="component" value="Unassembled WGS sequence"/>
</dbReference>
<feature type="transmembrane region" description="Helical" evidence="7">
    <location>
        <begin position="260"/>
        <end position="280"/>
    </location>
</feature>